<protein>
    <recommendedName>
        <fullName evidence="1">Reverse transcriptase zinc-binding domain-containing protein</fullName>
    </recommendedName>
</protein>
<dbReference type="PANTHER" id="PTHR33116:SF79">
    <property type="entry name" value="REVERSE TRANSCRIPTASE DOMAIN, ZINC FINGER, CCHC-TYPE-RELATED"/>
    <property type="match status" value="1"/>
</dbReference>
<dbReference type="Pfam" id="PF13966">
    <property type="entry name" value="zf-RVT"/>
    <property type="match status" value="1"/>
</dbReference>
<gene>
    <name evidence="2" type="ORF">LSALG_LOCUS22756</name>
</gene>
<dbReference type="InterPro" id="IPR026960">
    <property type="entry name" value="RVT-Znf"/>
</dbReference>
<name>A0AA35Z0E2_LACSI</name>
<evidence type="ECO:0000313" key="3">
    <source>
        <dbReference type="Proteomes" id="UP001177003"/>
    </source>
</evidence>
<feature type="domain" description="Reverse transcriptase zinc-binding" evidence="1">
    <location>
        <begin position="120"/>
        <end position="175"/>
    </location>
</feature>
<organism evidence="2 3">
    <name type="scientific">Lactuca saligna</name>
    <name type="common">Willowleaf lettuce</name>
    <dbReference type="NCBI Taxonomy" id="75948"/>
    <lineage>
        <taxon>Eukaryota</taxon>
        <taxon>Viridiplantae</taxon>
        <taxon>Streptophyta</taxon>
        <taxon>Embryophyta</taxon>
        <taxon>Tracheophyta</taxon>
        <taxon>Spermatophyta</taxon>
        <taxon>Magnoliopsida</taxon>
        <taxon>eudicotyledons</taxon>
        <taxon>Gunneridae</taxon>
        <taxon>Pentapetalae</taxon>
        <taxon>asterids</taxon>
        <taxon>campanulids</taxon>
        <taxon>Asterales</taxon>
        <taxon>Asteraceae</taxon>
        <taxon>Cichorioideae</taxon>
        <taxon>Cichorieae</taxon>
        <taxon>Lactucinae</taxon>
        <taxon>Lactuca</taxon>
    </lineage>
</organism>
<evidence type="ECO:0000313" key="2">
    <source>
        <dbReference type="EMBL" id="CAI9283147.1"/>
    </source>
</evidence>
<accession>A0AA35Z0E2</accession>
<dbReference type="EMBL" id="OX465080">
    <property type="protein sequence ID" value="CAI9283147.1"/>
    <property type="molecule type" value="Genomic_DNA"/>
</dbReference>
<keyword evidence="3" id="KW-1185">Reference proteome</keyword>
<sequence length="274" mass="32303">MPRIWNRIAGVQDDLKLFDIDLEELMVKKIGAGEETMFWLDRWIGDSTLKTSFPEAYKLERYKHCKISDRLQNGDLIWDWKSVPRTLESVSEIALLVSRISDFQTVQGNDKWVCTLASDGVTCFMWRAKLERIPTACALLKRGIRITSPICSYCKNAEEDTAHVLFRCSMAVRVWEWVLSWCDLQNIHFESAEELMAFAAQWGSCEMKRRVLISICYGTTWFLWKARCDWVFKKLRTSLAKVVDSIKSTVFLWMKYRRKHCTLQWIDWCINHFI</sequence>
<dbReference type="AlphaFoldDB" id="A0AA35Z0E2"/>
<dbReference type="Proteomes" id="UP001177003">
    <property type="component" value="Chromosome 4"/>
</dbReference>
<reference evidence="2" key="1">
    <citation type="submission" date="2023-04" db="EMBL/GenBank/DDBJ databases">
        <authorList>
            <person name="Vijverberg K."/>
            <person name="Xiong W."/>
            <person name="Schranz E."/>
        </authorList>
    </citation>
    <scope>NUCLEOTIDE SEQUENCE</scope>
</reference>
<dbReference type="PANTHER" id="PTHR33116">
    <property type="entry name" value="REVERSE TRANSCRIPTASE ZINC-BINDING DOMAIN-CONTAINING PROTEIN-RELATED-RELATED"/>
    <property type="match status" value="1"/>
</dbReference>
<evidence type="ECO:0000259" key="1">
    <source>
        <dbReference type="Pfam" id="PF13966"/>
    </source>
</evidence>
<proteinExistence type="predicted"/>